<dbReference type="GO" id="GO:0008758">
    <property type="term" value="F:UDP-2,3-diacylglucosamine hydrolase activity"/>
    <property type="evidence" value="ECO:0007669"/>
    <property type="project" value="TreeGrafter"/>
</dbReference>
<dbReference type="GO" id="GO:0016020">
    <property type="term" value="C:membrane"/>
    <property type="evidence" value="ECO:0007669"/>
    <property type="project" value="GOC"/>
</dbReference>
<dbReference type="EMBL" id="JACHFR010000003">
    <property type="protein sequence ID" value="MBB5219445.1"/>
    <property type="molecule type" value="Genomic_DNA"/>
</dbReference>
<name>A0A840SFD3_9SPIR</name>
<dbReference type="SUPFAM" id="SSF56300">
    <property type="entry name" value="Metallo-dependent phosphatases"/>
    <property type="match status" value="1"/>
</dbReference>
<dbReference type="AlphaFoldDB" id="A0A840SFD3"/>
<dbReference type="PANTHER" id="PTHR31302:SF31">
    <property type="entry name" value="PHOSPHODIESTERASE YAEI"/>
    <property type="match status" value="1"/>
</dbReference>
<evidence type="ECO:0000313" key="5">
    <source>
        <dbReference type="Proteomes" id="UP000578697"/>
    </source>
</evidence>
<dbReference type="GO" id="GO:0009245">
    <property type="term" value="P:lipid A biosynthetic process"/>
    <property type="evidence" value="ECO:0007669"/>
    <property type="project" value="TreeGrafter"/>
</dbReference>
<dbReference type="InterPro" id="IPR004843">
    <property type="entry name" value="Calcineurin-like_PHP"/>
</dbReference>
<dbReference type="InterPro" id="IPR029052">
    <property type="entry name" value="Metallo-depent_PP-like"/>
</dbReference>
<feature type="domain" description="Calcineurin-like phosphoesterase" evidence="3">
    <location>
        <begin position="43"/>
        <end position="230"/>
    </location>
</feature>
<evidence type="ECO:0000259" key="3">
    <source>
        <dbReference type="Pfam" id="PF00149"/>
    </source>
</evidence>
<reference evidence="4 5" key="1">
    <citation type="submission" date="2020-08" db="EMBL/GenBank/DDBJ databases">
        <title>Genomic Encyclopedia of Type Strains, Phase IV (KMG-IV): sequencing the most valuable type-strain genomes for metagenomic binning, comparative biology and taxonomic classification.</title>
        <authorList>
            <person name="Goeker M."/>
        </authorList>
    </citation>
    <scope>NUCLEOTIDE SEQUENCE [LARGE SCALE GENOMIC DNA]</scope>
    <source>
        <strain evidence="4 5">DSM 103679</strain>
    </source>
</reference>
<comment type="caution">
    <text evidence="4">The sequence shown here is derived from an EMBL/GenBank/DDBJ whole genome shotgun (WGS) entry which is preliminary data.</text>
</comment>
<dbReference type="Proteomes" id="UP000578697">
    <property type="component" value="Unassembled WGS sequence"/>
</dbReference>
<dbReference type="RefSeq" id="WP_184652877.1">
    <property type="nucleotide sequence ID" value="NZ_JACHFR010000003.1"/>
</dbReference>
<dbReference type="GO" id="GO:0046872">
    <property type="term" value="F:metal ion binding"/>
    <property type="evidence" value="ECO:0007669"/>
    <property type="project" value="UniProtKB-KW"/>
</dbReference>
<evidence type="ECO:0000256" key="1">
    <source>
        <dbReference type="ARBA" id="ARBA00022723"/>
    </source>
</evidence>
<protein>
    <recommendedName>
        <fullName evidence="3">Calcineurin-like phosphoesterase domain-containing protein</fullName>
    </recommendedName>
</protein>
<sequence length="316" mass="36082">MNKKTLFALAEILLCLSFFSSCRSIRTQNYEIIQKKNTKSETLRILQISDFHSNDFGKNEAKLIEKVKAAQPDLIVLTGDIFDFDRPGIKPVQNVKYLLEGITPLCPVYYVSGNHEYYNYHNDEYNYMIEEYGGKLLKNKAEKITIKNVEIIIAGLDDPFADLDIEHREKKFESKEKYRARISDVCTQAAELMNDNVFCTILLAHRPEYIREYLSGSFSFDLILSGHAHGGQWRFPGINGLYAPMQGLFPKFAGGRYDFNSENQLMKKNHSEKESQVFIVSRGLSYQSPGVPRIMNNPELVVINISAAELPPSSLQ</sequence>
<dbReference type="PROSITE" id="PS51257">
    <property type="entry name" value="PROKAR_LIPOPROTEIN"/>
    <property type="match status" value="1"/>
</dbReference>
<gene>
    <name evidence="4" type="ORF">HNP77_001827</name>
</gene>
<dbReference type="InterPro" id="IPR051158">
    <property type="entry name" value="Metallophosphoesterase_sf"/>
</dbReference>
<evidence type="ECO:0000256" key="2">
    <source>
        <dbReference type="ARBA" id="ARBA00022801"/>
    </source>
</evidence>
<dbReference type="PANTHER" id="PTHR31302">
    <property type="entry name" value="TRANSMEMBRANE PROTEIN WITH METALLOPHOSPHOESTERASE DOMAIN-RELATED"/>
    <property type="match status" value="1"/>
</dbReference>
<evidence type="ECO:0000313" key="4">
    <source>
        <dbReference type="EMBL" id="MBB5219445.1"/>
    </source>
</evidence>
<proteinExistence type="predicted"/>
<organism evidence="4 5">
    <name type="scientific">Treponema rectale</name>
    <dbReference type="NCBI Taxonomy" id="744512"/>
    <lineage>
        <taxon>Bacteria</taxon>
        <taxon>Pseudomonadati</taxon>
        <taxon>Spirochaetota</taxon>
        <taxon>Spirochaetia</taxon>
        <taxon>Spirochaetales</taxon>
        <taxon>Treponemataceae</taxon>
        <taxon>Treponema</taxon>
    </lineage>
</organism>
<keyword evidence="1" id="KW-0479">Metal-binding</keyword>
<keyword evidence="2" id="KW-0378">Hydrolase</keyword>
<keyword evidence="5" id="KW-1185">Reference proteome</keyword>
<accession>A0A840SFD3</accession>
<dbReference type="Pfam" id="PF00149">
    <property type="entry name" value="Metallophos"/>
    <property type="match status" value="1"/>
</dbReference>
<dbReference type="Gene3D" id="3.60.21.10">
    <property type="match status" value="1"/>
</dbReference>